<reference evidence="1" key="1">
    <citation type="submission" date="2015-12" db="EMBL/GenBank/DDBJ databases">
        <title>Gene expression during late stages of embryo sac development: a critical building block for successful pollen-pistil interactions.</title>
        <authorList>
            <person name="Liu Y."/>
            <person name="Joly V."/>
            <person name="Sabar M."/>
            <person name="Matton D.P."/>
        </authorList>
    </citation>
    <scope>NUCLEOTIDE SEQUENCE</scope>
</reference>
<organism evidence="1">
    <name type="scientific">Solanum chacoense</name>
    <name type="common">Chaco potato</name>
    <dbReference type="NCBI Taxonomy" id="4108"/>
    <lineage>
        <taxon>Eukaryota</taxon>
        <taxon>Viridiplantae</taxon>
        <taxon>Streptophyta</taxon>
        <taxon>Embryophyta</taxon>
        <taxon>Tracheophyta</taxon>
        <taxon>Spermatophyta</taxon>
        <taxon>Magnoliopsida</taxon>
        <taxon>eudicotyledons</taxon>
        <taxon>Gunneridae</taxon>
        <taxon>Pentapetalae</taxon>
        <taxon>asterids</taxon>
        <taxon>lamiids</taxon>
        <taxon>Solanales</taxon>
        <taxon>Solanaceae</taxon>
        <taxon>Solanoideae</taxon>
        <taxon>Solaneae</taxon>
        <taxon>Solanum</taxon>
    </lineage>
</organism>
<protein>
    <submittedName>
        <fullName evidence="1">Putative ovule protein</fullName>
    </submittedName>
</protein>
<dbReference type="AlphaFoldDB" id="A0A0V0HHP2"/>
<evidence type="ECO:0000313" key="1">
    <source>
        <dbReference type="EMBL" id="JAP19748.1"/>
    </source>
</evidence>
<name>A0A0V0HHP2_SOLCH</name>
<sequence length="61" mass="7456">MCTKNDQKKLHIFLTYRQYIYCILIQVAIHWRSARLSELQRHEDLHLGRSHPRQFKGNIFC</sequence>
<accession>A0A0V0HHP2</accession>
<proteinExistence type="predicted"/>
<dbReference type="EMBL" id="GEDG01019667">
    <property type="protein sequence ID" value="JAP19748.1"/>
    <property type="molecule type" value="Transcribed_RNA"/>
</dbReference>